<evidence type="ECO:0000313" key="3">
    <source>
        <dbReference type="Proteomes" id="UP001359559"/>
    </source>
</evidence>
<protein>
    <submittedName>
        <fullName evidence="2">Uncharacterized protein</fullName>
    </submittedName>
</protein>
<proteinExistence type="predicted"/>
<sequence>MESSSTLKIEMLQFLILYQISDSHPILDFLQPGLIDSFLGLLILRGWLRKLFPFSVFLFPIPISFTGIGVCFDISGLS</sequence>
<comment type="caution">
    <text evidence="2">The sequence shown here is derived from an EMBL/GenBank/DDBJ whole genome shotgun (WGS) entry which is preliminary data.</text>
</comment>
<dbReference type="AlphaFoldDB" id="A0AAN9PE21"/>
<reference evidence="2 3" key="1">
    <citation type="submission" date="2024-01" db="EMBL/GenBank/DDBJ databases">
        <title>The genomes of 5 underutilized Papilionoideae crops provide insights into root nodulation and disease resistance.</title>
        <authorList>
            <person name="Yuan L."/>
        </authorList>
    </citation>
    <scope>NUCLEOTIDE SEQUENCE [LARGE SCALE GENOMIC DNA]</scope>
    <source>
        <strain evidence="2">LY-2023</strain>
        <tissue evidence="2">Leaf</tissue>
    </source>
</reference>
<keyword evidence="1" id="KW-0472">Membrane</keyword>
<organism evidence="2 3">
    <name type="scientific">Clitoria ternatea</name>
    <name type="common">Butterfly pea</name>
    <dbReference type="NCBI Taxonomy" id="43366"/>
    <lineage>
        <taxon>Eukaryota</taxon>
        <taxon>Viridiplantae</taxon>
        <taxon>Streptophyta</taxon>
        <taxon>Embryophyta</taxon>
        <taxon>Tracheophyta</taxon>
        <taxon>Spermatophyta</taxon>
        <taxon>Magnoliopsida</taxon>
        <taxon>eudicotyledons</taxon>
        <taxon>Gunneridae</taxon>
        <taxon>Pentapetalae</taxon>
        <taxon>rosids</taxon>
        <taxon>fabids</taxon>
        <taxon>Fabales</taxon>
        <taxon>Fabaceae</taxon>
        <taxon>Papilionoideae</taxon>
        <taxon>50 kb inversion clade</taxon>
        <taxon>NPAAA clade</taxon>
        <taxon>indigoferoid/millettioid clade</taxon>
        <taxon>Phaseoleae</taxon>
        <taxon>Clitoria</taxon>
    </lineage>
</organism>
<feature type="transmembrane region" description="Helical" evidence="1">
    <location>
        <begin position="55"/>
        <end position="77"/>
    </location>
</feature>
<evidence type="ECO:0000313" key="2">
    <source>
        <dbReference type="EMBL" id="KAK7295565.1"/>
    </source>
</evidence>
<feature type="transmembrane region" description="Helical" evidence="1">
    <location>
        <begin position="29"/>
        <end position="48"/>
    </location>
</feature>
<keyword evidence="1" id="KW-1133">Transmembrane helix</keyword>
<keyword evidence="1" id="KW-0812">Transmembrane</keyword>
<dbReference type="EMBL" id="JAYKXN010000004">
    <property type="protein sequence ID" value="KAK7295565.1"/>
    <property type="molecule type" value="Genomic_DNA"/>
</dbReference>
<name>A0AAN9PE21_CLITE</name>
<accession>A0AAN9PE21</accession>
<gene>
    <name evidence="2" type="ORF">RJT34_18475</name>
</gene>
<dbReference type="Proteomes" id="UP001359559">
    <property type="component" value="Unassembled WGS sequence"/>
</dbReference>
<evidence type="ECO:0000256" key="1">
    <source>
        <dbReference type="SAM" id="Phobius"/>
    </source>
</evidence>
<keyword evidence="3" id="KW-1185">Reference proteome</keyword>